<dbReference type="Proteomes" id="UP000283269">
    <property type="component" value="Unassembled WGS sequence"/>
</dbReference>
<evidence type="ECO:0000256" key="3">
    <source>
        <dbReference type="ARBA" id="ARBA00022618"/>
    </source>
</evidence>
<comment type="similarity">
    <text evidence="2">Belongs to the SCC4/mau-2 family.</text>
</comment>
<comment type="caution">
    <text evidence="9">The sequence shown here is derived from an EMBL/GenBank/DDBJ whole genome shotgun (WGS) entry which is preliminary data.</text>
</comment>
<protein>
    <submittedName>
        <fullName evidence="9">Uncharacterized protein</fullName>
    </submittedName>
</protein>
<comment type="subcellular location">
    <subcellularLocation>
        <location evidence="1">Nucleus</location>
    </subcellularLocation>
</comment>
<evidence type="ECO:0000256" key="4">
    <source>
        <dbReference type="ARBA" id="ARBA00022776"/>
    </source>
</evidence>
<keyword evidence="6" id="KW-0539">Nucleus</keyword>
<evidence type="ECO:0000256" key="8">
    <source>
        <dbReference type="SAM" id="MobiDB-lite"/>
    </source>
</evidence>
<keyword evidence="4" id="KW-0498">Mitosis</keyword>
<proteinExistence type="inferred from homology"/>
<dbReference type="GO" id="GO:0005634">
    <property type="term" value="C:nucleus"/>
    <property type="evidence" value="ECO:0007669"/>
    <property type="project" value="UniProtKB-SubCell"/>
</dbReference>
<organism evidence="9 10">
    <name type="scientific">Psilocybe cyanescens</name>
    <dbReference type="NCBI Taxonomy" id="93625"/>
    <lineage>
        <taxon>Eukaryota</taxon>
        <taxon>Fungi</taxon>
        <taxon>Dikarya</taxon>
        <taxon>Basidiomycota</taxon>
        <taxon>Agaricomycotina</taxon>
        <taxon>Agaricomycetes</taxon>
        <taxon>Agaricomycetidae</taxon>
        <taxon>Agaricales</taxon>
        <taxon>Agaricineae</taxon>
        <taxon>Strophariaceae</taxon>
        <taxon>Psilocybe</taxon>
    </lineage>
</organism>
<evidence type="ECO:0000256" key="6">
    <source>
        <dbReference type="ARBA" id="ARBA00023242"/>
    </source>
</evidence>
<dbReference type="AlphaFoldDB" id="A0A409XP23"/>
<dbReference type="InterPro" id="IPR019440">
    <property type="entry name" value="MAU2"/>
</dbReference>
<dbReference type="Pfam" id="PF10345">
    <property type="entry name" value="Cohesin_load"/>
    <property type="match status" value="1"/>
</dbReference>
<sequence length="688" mass="75995">MPDVDVNVDNRPFKRQKIEPPELKALPIDVLLLSLPHLLAHPPSHRQHTRSVFLSLFALRSYLAQPNLEPNLECRAWTELAEAGFRIGLNTPGIENEVERAITKALMITHKHPSLRIHKPQLTRLSAQLATHQQNPRLAQNILKKILNNFIVTSDPLHVQYSAHLAYIHSLSNSSDNKSIGAIREFRDLASRNNHTDVALFATVLELRDLVHNGVWNRVGASLAGVEKALNLLAETPVANSNIQKALIIHILIIGISYYTYIGDYVNSQSRIKKLHEMLDGGALEALGSSGIVEIELPNSLPLRVQVTHPRVLYTLGFLVSSISKRDPVGRKPKRRLYAEEGVLTVDRELKKELALPIWASVNDLKEIQERFCKMRADMLCELIGVGPSRFSVAISRSEFDDAERYLSQLIAETRTHGFFALFSSRITLHQAHLAHGLGRAERALKCYQVAAYLSRKRASTATKAANQEQEGDGDDDGFEDQWVNVSARAGELWLQIGLAVELTDEAAREREMEILRTKAVDVVKECEGLGGTLQAVGAVLAACVSKEFLVTKTHLRTALNLSTAAADNHLRALVLALVAAQYVHTSIEHAETMLSTAELLAAGLGAQPKAVKGTDGKANSASSSISNVKPGGDNVGNAHLRLWIGERALELKRRNADEQGASKQESMNKKFEEAVTRVQKRKFGDVD</sequence>
<evidence type="ECO:0000256" key="5">
    <source>
        <dbReference type="ARBA" id="ARBA00022829"/>
    </source>
</evidence>
<dbReference type="GO" id="GO:0051301">
    <property type="term" value="P:cell division"/>
    <property type="evidence" value="ECO:0007669"/>
    <property type="project" value="UniProtKB-KW"/>
</dbReference>
<dbReference type="OrthoDB" id="5565328at2759"/>
<dbReference type="EMBL" id="NHYD01001030">
    <property type="protein sequence ID" value="PPQ92474.1"/>
    <property type="molecule type" value="Genomic_DNA"/>
</dbReference>
<dbReference type="InParanoid" id="A0A409XP23"/>
<feature type="region of interest" description="Disordered" evidence="8">
    <location>
        <begin position="655"/>
        <end position="675"/>
    </location>
</feature>
<dbReference type="GO" id="GO:0007064">
    <property type="term" value="P:mitotic sister chromatid cohesion"/>
    <property type="evidence" value="ECO:0007669"/>
    <property type="project" value="InterPro"/>
</dbReference>
<dbReference type="GO" id="GO:0007059">
    <property type="term" value="P:chromosome segregation"/>
    <property type="evidence" value="ECO:0007669"/>
    <property type="project" value="UniProtKB-KW"/>
</dbReference>
<keyword evidence="10" id="KW-1185">Reference proteome</keyword>
<evidence type="ECO:0000256" key="2">
    <source>
        <dbReference type="ARBA" id="ARBA00008585"/>
    </source>
</evidence>
<evidence type="ECO:0000256" key="1">
    <source>
        <dbReference type="ARBA" id="ARBA00004123"/>
    </source>
</evidence>
<evidence type="ECO:0000256" key="7">
    <source>
        <dbReference type="ARBA" id="ARBA00023306"/>
    </source>
</evidence>
<keyword evidence="7" id="KW-0131">Cell cycle</keyword>
<name>A0A409XP23_PSICY</name>
<keyword evidence="5" id="KW-0159">Chromosome partition</keyword>
<gene>
    <name evidence="9" type="ORF">CVT25_010418</name>
</gene>
<keyword evidence="3" id="KW-0132">Cell division</keyword>
<dbReference type="STRING" id="93625.A0A409XP23"/>
<evidence type="ECO:0000313" key="10">
    <source>
        <dbReference type="Proteomes" id="UP000283269"/>
    </source>
</evidence>
<reference evidence="9 10" key="1">
    <citation type="journal article" date="2018" name="Evol. Lett.">
        <title>Horizontal gene cluster transfer increased hallucinogenic mushroom diversity.</title>
        <authorList>
            <person name="Reynolds H.T."/>
            <person name="Vijayakumar V."/>
            <person name="Gluck-Thaler E."/>
            <person name="Korotkin H.B."/>
            <person name="Matheny P.B."/>
            <person name="Slot J.C."/>
        </authorList>
    </citation>
    <scope>NUCLEOTIDE SEQUENCE [LARGE SCALE GENOMIC DNA]</scope>
    <source>
        <strain evidence="9 10">2631</strain>
    </source>
</reference>
<dbReference type="PANTHER" id="PTHR21394">
    <property type="entry name" value="MAU2 CHROMATID COHESION FACTOR HOMOLOG"/>
    <property type="match status" value="1"/>
</dbReference>
<accession>A0A409XP23</accession>
<evidence type="ECO:0000313" key="9">
    <source>
        <dbReference type="EMBL" id="PPQ92474.1"/>
    </source>
</evidence>